<feature type="compositionally biased region" description="Basic and acidic residues" evidence="1">
    <location>
        <begin position="425"/>
        <end position="434"/>
    </location>
</feature>
<keyword evidence="3" id="KW-1185">Reference proteome</keyword>
<dbReference type="Pfam" id="PF14441">
    <property type="entry name" value="OTT_1508_deam"/>
    <property type="match status" value="1"/>
</dbReference>
<dbReference type="GeneID" id="93591344"/>
<gene>
    <name evidence="2" type="ORF">DFL_009033</name>
</gene>
<evidence type="ECO:0000313" key="3">
    <source>
        <dbReference type="Proteomes" id="UP000283090"/>
    </source>
</evidence>
<reference evidence="2 3" key="1">
    <citation type="submission" date="2019-01" db="EMBL/GenBank/DDBJ databases">
        <title>Intercellular communication is required for trap formation in the nematode-trapping fungus Duddingtonia flagrans.</title>
        <authorList>
            <person name="Youssar L."/>
            <person name="Wernet V."/>
            <person name="Hensel N."/>
            <person name="Hildebrandt H.-G."/>
            <person name="Fischer R."/>
        </authorList>
    </citation>
    <scope>NUCLEOTIDE SEQUENCE [LARGE SCALE GENOMIC DNA]</scope>
    <source>
        <strain evidence="2 3">CBS H-5679</strain>
    </source>
</reference>
<dbReference type="EMBL" id="SAEB01000012">
    <property type="protein sequence ID" value="RVD81158.1"/>
    <property type="molecule type" value="Genomic_DNA"/>
</dbReference>
<feature type="compositionally biased region" description="Polar residues" evidence="1">
    <location>
        <begin position="348"/>
        <end position="373"/>
    </location>
</feature>
<evidence type="ECO:0000256" key="1">
    <source>
        <dbReference type="SAM" id="MobiDB-lite"/>
    </source>
</evidence>
<feature type="compositionally biased region" description="Basic and acidic residues" evidence="1">
    <location>
        <begin position="305"/>
        <end position="326"/>
    </location>
</feature>
<protein>
    <submittedName>
        <fullName evidence="2">Uncharacterized protein</fullName>
    </submittedName>
</protein>
<dbReference type="OrthoDB" id="5355889at2759"/>
<dbReference type="Proteomes" id="UP000283090">
    <property type="component" value="Unassembled WGS sequence"/>
</dbReference>
<proteinExistence type="predicted"/>
<name>A0A436ZQG5_ARTFL</name>
<dbReference type="AlphaFoldDB" id="A0A436ZQG5"/>
<feature type="region of interest" description="Disordered" evidence="1">
    <location>
        <begin position="305"/>
        <end position="522"/>
    </location>
</feature>
<accession>A0A436ZQG5</accession>
<evidence type="ECO:0000313" key="2">
    <source>
        <dbReference type="EMBL" id="RVD81158.1"/>
    </source>
</evidence>
<sequence>MHSEKSHNLRRRNLKTLREGLPVQKGGYSGNLELNRLLDNLAFLLVQKRGGDCVSLALVGFTRDKIDLVAQTSSNQDQAPSVPLSPQKPLNLKVAANHRSEDSRANLELIRQHALRIFELVREHSTIHPGNPRGLEIFRELLTLQFGYSSDKLYSRVSQLKKFTGKVEGLPSWASLSVGKCETEDKFSIPSVLGSQGEDLGSDVLTQLYTDFSRQDDSVSLPPIEEMLVLNTQNFDLWTRIFLRFLTDIRKEVKKLNLKRSQVNEEGQISLAIAYMQAMEELVTQSQLFRRWVEVTTRTLDEKERQLKEEEEEAKEKLRDLARLKQPENVAAEDLEVNPEGAMHAPTPEQNQTIPQQPRNKTSDAANIPSQPQGGHDPRAPVSIMESDSSALNQKPRMRDRIKMTLRKVVPTTIVSRFTSKPRRLKEPPTHIKDIFGGPSQPLPGGNEGDPGASRVGGQEGTEELGAQPAADEGQADAEHQNVVGVSTQSDSRVPKIKPKVSHQSSIGDSFLEEDEGQEGYRDEAEAVTAVNQSIDFNILWLIPQHMMAIRSILGSAVVQKLASSREFNLEVLPYDDEEPTTLPCEPLRGALARLLAPADPLDIDQEKRIDRFLAHAKPYKNEISGSKWLLALNTETPTVKVSGHAELLLLSHLQQLKRTSQYPYPYIGLSKPPCLVCEAVILMQEEFPIMTQKGHTHAYVSNIPRGISQEHQRYVFGFIRNLAKEVCQDFYIRKRRDSRDSHYIVQDTPQHTVSAAYKFLGYSGLRAALNAAEAQREGI</sequence>
<dbReference type="InterPro" id="IPR027796">
    <property type="entry name" value="OTT_1508_deam-like"/>
</dbReference>
<dbReference type="VEuPathDB" id="FungiDB:DFL_009033"/>
<dbReference type="RefSeq" id="XP_067486702.1">
    <property type="nucleotide sequence ID" value="XM_067638856.1"/>
</dbReference>
<organism evidence="2 3">
    <name type="scientific">Arthrobotrys flagrans</name>
    <name type="common">Nematode-trapping fungus</name>
    <name type="synonym">Trichothecium flagrans</name>
    <dbReference type="NCBI Taxonomy" id="97331"/>
    <lineage>
        <taxon>Eukaryota</taxon>
        <taxon>Fungi</taxon>
        <taxon>Dikarya</taxon>
        <taxon>Ascomycota</taxon>
        <taxon>Pezizomycotina</taxon>
        <taxon>Orbiliomycetes</taxon>
        <taxon>Orbiliales</taxon>
        <taxon>Orbiliaceae</taxon>
        <taxon>Arthrobotrys</taxon>
    </lineage>
</organism>
<comment type="caution">
    <text evidence="2">The sequence shown here is derived from an EMBL/GenBank/DDBJ whole genome shotgun (WGS) entry which is preliminary data.</text>
</comment>